<dbReference type="AlphaFoldDB" id="A0AAV4XAS9"/>
<reference evidence="2 3" key="1">
    <citation type="submission" date="2021-06" db="EMBL/GenBank/DDBJ databases">
        <title>Caerostris extrusa draft genome.</title>
        <authorList>
            <person name="Kono N."/>
            <person name="Arakawa K."/>
        </authorList>
    </citation>
    <scope>NUCLEOTIDE SEQUENCE [LARGE SCALE GENOMIC DNA]</scope>
</reference>
<sequence length="108" mass="12010">MRNAYASCRRFKSVPATLVISNFIKPTLQKRVHPASNEHVLIRNRLHFATLLTATSTNEGTGHRTRLSSLLEIEQRVDLHQYSMAASPPQSKTGPIRDKTNDSAGLAN</sequence>
<evidence type="ECO:0000313" key="2">
    <source>
        <dbReference type="EMBL" id="GIY92200.1"/>
    </source>
</evidence>
<keyword evidence="3" id="KW-1185">Reference proteome</keyword>
<organism evidence="2 3">
    <name type="scientific">Caerostris extrusa</name>
    <name type="common">Bark spider</name>
    <name type="synonym">Caerostris bankana</name>
    <dbReference type="NCBI Taxonomy" id="172846"/>
    <lineage>
        <taxon>Eukaryota</taxon>
        <taxon>Metazoa</taxon>
        <taxon>Ecdysozoa</taxon>
        <taxon>Arthropoda</taxon>
        <taxon>Chelicerata</taxon>
        <taxon>Arachnida</taxon>
        <taxon>Araneae</taxon>
        <taxon>Araneomorphae</taxon>
        <taxon>Entelegynae</taxon>
        <taxon>Araneoidea</taxon>
        <taxon>Araneidae</taxon>
        <taxon>Caerostris</taxon>
    </lineage>
</organism>
<gene>
    <name evidence="2" type="ORF">CEXT_507881</name>
</gene>
<protein>
    <submittedName>
        <fullName evidence="2">Uncharacterized protein</fullName>
    </submittedName>
</protein>
<proteinExistence type="predicted"/>
<feature type="region of interest" description="Disordered" evidence="1">
    <location>
        <begin position="81"/>
        <end position="108"/>
    </location>
</feature>
<comment type="caution">
    <text evidence="2">The sequence shown here is derived from an EMBL/GenBank/DDBJ whole genome shotgun (WGS) entry which is preliminary data.</text>
</comment>
<dbReference type="Proteomes" id="UP001054945">
    <property type="component" value="Unassembled WGS sequence"/>
</dbReference>
<evidence type="ECO:0000256" key="1">
    <source>
        <dbReference type="SAM" id="MobiDB-lite"/>
    </source>
</evidence>
<name>A0AAV4XAS9_CAEEX</name>
<evidence type="ECO:0000313" key="3">
    <source>
        <dbReference type="Proteomes" id="UP001054945"/>
    </source>
</evidence>
<dbReference type="EMBL" id="BPLR01017510">
    <property type="protein sequence ID" value="GIY92200.1"/>
    <property type="molecule type" value="Genomic_DNA"/>
</dbReference>
<accession>A0AAV4XAS9</accession>